<protein>
    <submittedName>
        <fullName evidence="1">Uncharacterized protein</fullName>
    </submittedName>
</protein>
<dbReference type="AlphaFoldDB" id="A0A382ULV6"/>
<accession>A0A382ULV6</accession>
<gene>
    <name evidence="1" type="ORF">METZ01_LOCUS387911</name>
</gene>
<organism evidence="1">
    <name type="scientific">marine metagenome</name>
    <dbReference type="NCBI Taxonomy" id="408172"/>
    <lineage>
        <taxon>unclassified sequences</taxon>
        <taxon>metagenomes</taxon>
        <taxon>ecological metagenomes</taxon>
    </lineage>
</organism>
<sequence>MDYITTSNIVLAWKCYNYATTIYTVYTVYSTVKFVYDKSSGITKGVYKMCTKYNEDDDEFKNNIDYENEDWELV</sequence>
<proteinExistence type="predicted"/>
<reference evidence="1" key="1">
    <citation type="submission" date="2018-05" db="EMBL/GenBank/DDBJ databases">
        <authorList>
            <person name="Lanie J.A."/>
            <person name="Ng W.-L."/>
            <person name="Kazmierczak K.M."/>
            <person name="Andrzejewski T.M."/>
            <person name="Davidsen T.M."/>
            <person name="Wayne K.J."/>
            <person name="Tettelin H."/>
            <person name="Glass J.I."/>
            <person name="Rusch D."/>
            <person name="Podicherti R."/>
            <person name="Tsui H.-C.T."/>
            <person name="Winkler M.E."/>
        </authorList>
    </citation>
    <scope>NUCLEOTIDE SEQUENCE</scope>
</reference>
<dbReference type="EMBL" id="UINC01145119">
    <property type="protein sequence ID" value="SVD35057.1"/>
    <property type="molecule type" value="Genomic_DNA"/>
</dbReference>
<evidence type="ECO:0000313" key="1">
    <source>
        <dbReference type="EMBL" id="SVD35057.1"/>
    </source>
</evidence>
<name>A0A382ULV6_9ZZZZ</name>